<dbReference type="EMBL" id="CP060122">
    <property type="protein sequence ID" value="QNG43468.1"/>
    <property type="molecule type" value="Genomic_DNA"/>
</dbReference>
<comment type="similarity">
    <text evidence="1">Belongs to the short-chain dehydrogenases/reductases (SDR) family.</text>
</comment>
<sequence length="156" mass="16437">MKRADGAIDRSEACDTPSVPVAITGRCRVGNTHRGNHLGQRSRATAPKGRTYGSKRSDQIFRSALARGSRPHMELGGYGIRVNAIAPGVTRTEFARALWGDPRAEAALNRANPLRRIGEAEDMAGTALLLSSAAGRFITGQSIVVDGALSIVGTGL</sequence>
<organism evidence="5 6">
    <name type="scientific">Sphingobium yanoikuyae</name>
    <name type="common">Sphingomonas yanoikuyae</name>
    <dbReference type="NCBI Taxonomy" id="13690"/>
    <lineage>
        <taxon>Bacteria</taxon>
        <taxon>Pseudomonadati</taxon>
        <taxon>Pseudomonadota</taxon>
        <taxon>Alphaproteobacteria</taxon>
        <taxon>Sphingomonadales</taxon>
        <taxon>Sphingomonadaceae</taxon>
        <taxon>Sphingobium</taxon>
    </lineage>
</organism>
<dbReference type="PANTHER" id="PTHR43618:SF8">
    <property type="entry name" value="7ALPHA-HYDROXYSTEROID DEHYDROGENASE"/>
    <property type="match status" value="1"/>
</dbReference>
<keyword evidence="3" id="KW-0560">Oxidoreductase</keyword>
<evidence type="ECO:0000256" key="3">
    <source>
        <dbReference type="ARBA" id="ARBA00023002"/>
    </source>
</evidence>
<dbReference type="PRINTS" id="PR00081">
    <property type="entry name" value="GDHRDH"/>
</dbReference>
<accession>A0A9X7U492</accession>
<dbReference type="GO" id="GO:0016491">
    <property type="term" value="F:oxidoreductase activity"/>
    <property type="evidence" value="ECO:0007669"/>
    <property type="project" value="UniProtKB-KW"/>
</dbReference>
<dbReference type="Proteomes" id="UP000515377">
    <property type="component" value="Chromosome"/>
</dbReference>
<gene>
    <name evidence="5" type="ORF">H3V42_15915</name>
</gene>
<evidence type="ECO:0000313" key="5">
    <source>
        <dbReference type="EMBL" id="QNG43468.1"/>
    </source>
</evidence>
<dbReference type="InterPro" id="IPR052178">
    <property type="entry name" value="Sec_Metab_Biosynth_SDR"/>
</dbReference>
<proteinExistence type="inferred from homology"/>
<evidence type="ECO:0000313" key="6">
    <source>
        <dbReference type="Proteomes" id="UP000515377"/>
    </source>
</evidence>
<protein>
    <submittedName>
        <fullName evidence="5">SDR family oxidoreductase</fullName>
    </submittedName>
</protein>
<dbReference type="PANTHER" id="PTHR43618">
    <property type="entry name" value="7-ALPHA-HYDROXYSTEROID DEHYDROGENASE"/>
    <property type="match status" value="1"/>
</dbReference>
<keyword evidence="2" id="KW-0521">NADP</keyword>
<feature type="region of interest" description="Disordered" evidence="4">
    <location>
        <begin position="30"/>
        <end position="53"/>
    </location>
</feature>
<evidence type="ECO:0000256" key="4">
    <source>
        <dbReference type="SAM" id="MobiDB-lite"/>
    </source>
</evidence>
<dbReference type="InterPro" id="IPR036291">
    <property type="entry name" value="NAD(P)-bd_dom_sf"/>
</dbReference>
<dbReference type="SUPFAM" id="SSF51735">
    <property type="entry name" value="NAD(P)-binding Rossmann-fold domains"/>
    <property type="match status" value="1"/>
</dbReference>
<reference evidence="5 6" key="1">
    <citation type="submission" date="2020-07" db="EMBL/GenBank/DDBJ databases">
        <title>Whole genome sequence of Sphingobium yanoikuyae A3.</title>
        <authorList>
            <person name="Han S.-S."/>
        </authorList>
    </citation>
    <scope>NUCLEOTIDE SEQUENCE [LARGE SCALE GENOMIC DNA]</scope>
    <source>
        <strain evidence="5 6">A3</strain>
    </source>
</reference>
<evidence type="ECO:0000256" key="1">
    <source>
        <dbReference type="ARBA" id="ARBA00006484"/>
    </source>
</evidence>
<dbReference type="InterPro" id="IPR002347">
    <property type="entry name" value="SDR_fam"/>
</dbReference>
<dbReference type="AlphaFoldDB" id="A0A9X7U492"/>
<dbReference type="Pfam" id="PF13561">
    <property type="entry name" value="adh_short_C2"/>
    <property type="match status" value="1"/>
</dbReference>
<name>A0A9X7U492_SPHYA</name>
<evidence type="ECO:0000256" key="2">
    <source>
        <dbReference type="ARBA" id="ARBA00022857"/>
    </source>
</evidence>
<dbReference type="Gene3D" id="3.40.50.720">
    <property type="entry name" value="NAD(P)-binding Rossmann-like Domain"/>
    <property type="match status" value="1"/>
</dbReference>